<dbReference type="Proteomes" id="UP000545876">
    <property type="component" value="Unassembled WGS sequence"/>
</dbReference>
<comment type="caution">
    <text evidence="2">The sequence shown here is derived from an EMBL/GenBank/DDBJ whole genome shotgun (WGS) entry which is preliminary data.</text>
</comment>
<dbReference type="AlphaFoldDB" id="A0A847D0K3"/>
<organism evidence="2 3">
    <name type="scientific">Candidatus Dojkabacteria bacterium</name>
    <dbReference type="NCBI Taxonomy" id="2099670"/>
    <lineage>
        <taxon>Bacteria</taxon>
        <taxon>Candidatus Dojkabacteria</taxon>
    </lineage>
</organism>
<proteinExistence type="predicted"/>
<dbReference type="Gene3D" id="3.40.50.2000">
    <property type="entry name" value="Glycogen Phosphorylase B"/>
    <property type="match status" value="2"/>
</dbReference>
<accession>A0A847D0K3</accession>
<dbReference type="PANTHER" id="PTHR45947:SF3">
    <property type="entry name" value="SULFOQUINOVOSYL TRANSFERASE SQD2"/>
    <property type="match status" value="1"/>
</dbReference>
<keyword evidence="2" id="KW-0808">Transferase</keyword>
<evidence type="ECO:0000313" key="2">
    <source>
        <dbReference type="EMBL" id="NLD25392.1"/>
    </source>
</evidence>
<evidence type="ECO:0000313" key="3">
    <source>
        <dbReference type="Proteomes" id="UP000545876"/>
    </source>
</evidence>
<dbReference type="SUPFAM" id="SSF53756">
    <property type="entry name" value="UDP-Glycosyltransferase/glycogen phosphorylase"/>
    <property type="match status" value="1"/>
</dbReference>
<dbReference type="Pfam" id="PF00534">
    <property type="entry name" value="Glycos_transf_1"/>
    <property type="match status" value="1"/>
</dbReference>
<dbReference type="GO" id="GO:0016757">
    <property type="term" value="F:glycosyltransferase activity"/>
    <property type="evidence" value="ECO:0007669"/>
    <property type="project" value="InterPro"/>
</dbReference>
<dbReference type="EMBL" id="JAAZBX010000006">
    <property type="protein sequence ID" value="NLD25392.1"/>
    <property type="molecule type" value="Genomic_DNA"/>
</dbReference>
<protein>
    <submittedName>
        <fullName evidence="2">Glycosyltransferase family 4 protein</fullName>
    </submittedName>
</protein>
<feature type="domain" description="Glycosyl transferase family 1" evidence="1">
    <location>
        <begin position="203"/>
        <end position="336"/>
    </location>
</feature>
<sequence>MINKKELKVALVTDSLFKMAGGAKVLEAFAGLFPNSDIFTLFACSKKSRVRKLSESINSHRIITSKLNTLPFIEKFYRFTLPLWLFEIEKFDFSSYDLVISSSWAVSHGVITPLDTFHLAYVHTPMRYIWDMYELYFKKKVFKCVYAKIIHWLRIWDVVASSRPDVIISNSNFVAKRIYKYWRRKVDKVVFPPVNLSQGDIISEREEYFVSGAPFEPNKGGEFLFECAKWIGFNLKVIGSGGMMKKYKRKYRDCKNISFESWVSEDEKFDILSRAKGYILMGIEEYGIFPVEALSCGTPILALSQGGILDTVREGENGMFIKNRTIEEFKNKFYEFSNYPWDYSLISKSIKNFNSKEDFKRKIKKLLVDNGFDI</sequence>
<reference evidence="2 3" key="1">
    <citation type="journal article" date="2020" name="Biotechnol. Biofuels">
        <title>New insights from the biogas microbiome by comprehensive genome-resolved metagenomics of nearly 1600 species originating from multiple anaerobic digesters.</title>
        <authorList>
            <person name="Campanaro S."/>
            <person name="Treu L."/>
            <person name="Rodriguez-R L.M."/>
            <person name="Kovalovszki A."/>
            <person name="Ziels R.M."/>
            <person name="Maus I."/>
            <person name="Zhu X."/>
            <person name="Kougias P.G."/>
            <person name="Basile A."/>
            <person name="Luo G."/>
            <person name="Schluter A."/>
            <person name="Konstantinidis K.T."/>
            <person name="Angelidaki I."/>
        </authorList>
    </citation>
    <scope>NUCLEOTIDE SEQUENCE [LARGE SCALE GENOMIC DNA]</scope>
    <source>
        <strain evidence="2">AS06rmzACSIP_65</strain>
    </source>
</reference>
<name>A0A847D0K3_9BACT</name>
<dbReference type="InterPro" id="IPR001296">
    <property type="entry name" value="Glyco_trans_1"/>
</dbReference>
<evidence type="ECO:0000259" key="1">
    <source>
        <dbReference type="Pfam" id="PF00534"/>
    </source>
</evidence>
<gene>
    <name evidence="2" type="ORF">GX656_02000</name>
</gene>
<dbReference type="PANTHER" id="PTHR45947">
    <property type="entry name" value="SULFOQUINOVOSYL TRANSFERASE SQD2"/>
    <property type="match status" value="1"/>
</dbReference>
<dbReference type="InterPro" id="IPR050194">
    <property type="entry name" value="Glycosyltransferase_grp1"/>
</dbReference>